<protein>
    <submittedName>
        <fullName evidence="3">M20 family metallo-hydrolase</fullName>
    </submittedName>
</protein>
<dbReference type="Proteomes" id="UP000546917">
    <property type="component" value="Unassembled WGS sequence"/>
</dbReference>
<reference evidence="3 4" key="1">
    <citation type="submission" date="2020-05" db="EMBL/GenBank/DDBJ databases">
        <authorList>
            <person name="Zhang R."/>
        </authorList>
    </citation>
    <scope>NUCLEOTIDE SEQUENCE [LARGE SCALE GENOMIC DNA]</scope>
    <source>
        <strain evidence="3 4">DSM 28986</strain>
    </source>
</reference>
<dbReference type="Gene3D" id="3.40.630.10">
    <property type="entry name" value="Zn peptidases"/>
    <property type="match status" value="1"/>
</dbReference>
<evidence type="ECO:0000313" key="4">
    <source>
        <dbReference type="Proteomes" id="UP000546917"/>
    </source>
</evidence>
<evidence type="ECO:0000256" key="1">
    <source>
        <dbReference type="ARBA" id="ARBA00022801"/>
    </source>
</evidence>
<dbReference type="Gene3D" id="3.30.70.360">
    <property type="match status" value="1"/>
</dbReference>
<sequence length="419" mass="45935">MNNMERITKILIEQGSIGRENGKAISEYKGLTINDGVTRPAGTDRDKNTRDYFVDLCKKNGFDPFVDIFGNIFVTLNGSNPDLGKIMMGSHLDSVVQGGMFDGAMGVFSAFEVLLRLKESGYRNNRDIVAAAFTGEEGSAFHQPMLGSNGFTGNISKGNLWALKNRDGVDFKSAMQRIEYLGDSEFPGKPEYYLEYHIEQGPVLEEKKKEIGIVTSITGQCVLSVEVNGIQGHSGTTPMEMRSDALVRASGIIAMVDKIAREASKKYYNHSVGTVGELSVEPGRFNVIPGHVIMKIDLRSEHGESLAYMKKKVLEELETKRNSVNIKYSIVAEVEPSIMSDKVMDAIRASVKSLGFSSMEMPSGAGHDTIPMSKIAEAGMIFVPSIKGLSHTPLEWTDFKDVENGLEVLLGAIKNLDKN</sequence>
<gene>
    <name evidence="3" type="ORF">HLB00_09950</name>
</gene>
<dbReference type="PIRSF" id="PIRSF001235">
    <property type="entry name" value="Amidase_carbamoylase"/>
    <property type="match status" value="1"/>
</dbReference>
<dbReference type="AlphaFoldDB" id="A0A7K4FQ42"/>
<name>A0A7K4FQ42_9ARCH</name>
<dbReference type="NCBIfam" id="TIGR01879">
    <property type="entry name" value="hydantase"/>
    <property type="match status" value="1"/>
</dbReference>
<comment type="caution">
    <text evidence="3">The sequence shown here is derived from an EMBL/GenBank/DDBJ whole genome shotgun (WGS) entry which is preliminary data.</text>
</comment>
<keyword evidence="1 3" id="KW-0378">Hydrolase</keyword>
<dbReference type="SUPFAM" id="SSF53187">
    <property type="entry name" value="Zn-dependent exopeptidases"/>
    <property type="match status" value="1"/>
</dbReference>
<accession>A0A7K4FQ42</accession>
<evidence type="ECO:0000259" key="2">
    <source>
        <dbReference type="Pfam" id="PF07687"/>
    </source>
</evidence>
<dbReference type="PANTHER" id="PTHR32494:SF5">
    <property type="entry name" value="ALLANTOATE AMIDOHYDROLASE"/>
    <property type="match status" value="1"/>
</dbReference>
<dbReference type="InterPro" id="IPR036264">
    <property type="entry name" value="Bact_exopeptidase_dim_dom"/>
</dbReference>
<dbReference type="GeneID" id="84217996"/>
<dbReference type="InterPro" id="IPR002933">
    <property type="entry name" value="Peptidase_M20"/>
</dbReference>
<dbReference type="PANTHER" id="PTHR32494">
    <property type="entry name" value="ALLANTOATE DEIMINASE-RELATED"/>
    <property type="match status" value="1"/>
</dbReference>
<dbReference type="GO" id="GO:0016813">
    <property type="term" value="F:hydrolase activity, acting on carbon-nitrogen (but not peptide) bonds, in linear amidines"/>
    <property type="evidence" value="ECO:0007669"/>
    <property type="project" value="InterPro"/>
</dbReference>
<feature type="domain" description="Peptidase M20 dimerisation" evidence="2">
    <location>
        <begin position="221"/>
        <end position="320"/>
    </location>
</feature>
<dbReference type="CDD" id="cd03884">
    <property type="entry name" value="M20_bAS"/>
    <property type="match status" value="1"/>
</dbReference>
<dbReference type="RefSeq" id="WP_171482155.1">
    <property type="nucleotide sequence ID" value="NZ_CP133600.1"/>
</dbReference>
<dbReference type="Pfam" id="PF01546">
    <property type="entry name" value="Peptidase_M20"/>
    <property type="match status" value="1"/>
</dbReference>
<organism evidence="3 4">
    <name type="scientific">Ferroplasma acidiphilum</name>
    <dbReference type="NCBI Taxonomy" id="74969"/>
    <lineage>
        <taxon>Archaea</taxon>
        <taxon>Methanobacteriati</taxon>
        <taxon>Thermoplasmatota</taxon>
        <taxon>Thermoplasmata</taxon>
        <taxon>Thermoplasmatales</taxon>
        <taxon>Ferroplasmaceae</taxon>
        <taxon>Ferroplasma</taxon>
    </lineage>
</organism>
<dbReference type="SUPFAM" id="SSF55031">
    <property type="entry name" value="Bacterial exopeptidase dimerisation domain"/>
    <property type="match status" value="1"/>
</dbReference>
<dbReference type="InterPro" id="IPR010158">
    <property type="entry name" value="Amidase_Cbmase"/>
</dbReference>
<evidence type="ECO:0000313" key="3">
    <source>
        <dbReference type="EMBL" id="NOL61140.1"/>
    </source>
</evidence>
<dbReference type="Pfam" id="PF07687">
    <property type="entry name" value="M20_dimer"/>
    <property type="match status" value="1"/>
</dbReference>
<dbReference type="InterPro" id="IPR011650">
    <property type="entry name" value="Peptidase_M20_dimer"/>
</dbReference>
<proteinExistence type="predicted"/>
<dbReference type="EMBL" id="JABGBP010000441">
    <property type="protein sequence ID" value="NOL61140.1"/>
    <property type="molecule type" value="Genomic_DNA"/>
</dbReference>